<dbReference type="SUPFAM" id="SSF58113">
    <property type="entry name" value="Apolipoprotein A-I"/>
    <property type="match status" value="1"/>
</dbReference>
<dbReference type="PANTHER" id="PTHR47652:SF3">
    <property type="entry name" value="MITOCHONDRIAL IMPORT INNER MEMBRANE TRANSLOCASE SUBUNIT TIM44"/>
    <property type="match status" value="1"/>
</dbReference>
<dbReference type="Proteomes" id="UP000827721">
    <property type="component" value="Unassembled WGS sequence"/>
</dbReference>
<reference evidence="9 10" key="1">
    <citation type="submission" date="2021-02" db="EMBL/GenBank/DDBJ databases">
        <title>Plant Genome Project.</title>
        <authorList>
            <person name="Zhang R.-G."/>
        </authorList>
    </citation>
    <scope>NUCLEOTIDE SEQUENCE [LARGE SCALE GENOMIC DNA]</scope>
    <source>
        <tissue evidence="9">Leaves</tissue>
    </source>
</reference>
<organism evidence="9 10">
    <name type="scientific">Xanthoceras sorbifolium</name>
    <dbReference type="NCBI Taxonomy" id="99658"/>
    <lineage>
        <taxon>Eukaryota</taxon>
        <taxon>Viridiplantae</taxon>
        <taxon>Streptophyta</taxon>
        <taxon>Embryophyta</taxon>
        <taxon>Tracheophyta</taxon>
        <taxon>Spermatophyta</taxon>
        <taxon>Magnoliopsida</taxon>
        <taxon>eudicotyledons</taxon>
        <taxon>Gunneridae</taxon>
        <taxon>Pentapetalae</taxon>
        <taxon>rosids</taxon>
        <taxon>malvids</taxon>
        <taxon>Sapindales</taxon>
        <taxon>Sapindaceae</taxon>
        <taxon>Xanthoceroideae</taxon>
        <taxon>Xanthoceras</taxon>
    </lineage>
</organism>
<dbReference type="Pfam" id="PF13664">
    <property type="entry name" value="DUF4149"/>
    <property type="match status" value="1"/>
</dbReference>
<dbReference type="PANTHER" id="PTHR47652">
    <property type="entry name" value="MITOCHONDRIAL IMPORT INNER MEMBRANE TRANSLOCASE SUBUNIT TIM44"/>
    <property type="match status" value="1"/>
</dbReference>
<keyword evidence="10" id="KW-1185">Reference proteome</keyword>
<feature type="signal peptide" evidence="7">
    <location>
        <begin position="1"/>
        <end position="17"/>
    </location>
</feature>
<evidence type="ECO:0000256" key="5">
    <source>
        <dbReference type="SAM" id="MobiDB-lite"/>
    </source>
</evidence>
<evidence type="ECO:0000313" key="9">
    <source>
        <dbReference type="EMBL" id="KAH7568247.1"/>
    </source>
</evidence>
<dbReference type="Gene3D" id="1.20.5.1230">
    <property type="entry name" value="Apolipoprotein A-I"/>
    <property type="match status" value="1"/>
</dbReference>
<evidence type="ECO:0000256" key="3">
    <source>
        <dbReference type="ARBA" id="ARBA00022989"/>
    </source>
</evidence>
<evidence type="ECO:0000256" key="4">
    <source>
        <dbReference type="ARBA" id="ARBA00023136"/>
    </source>
</evidence>
<evidence type="ECO:0000256" key="1">
    <source>
        <dbReference type="ARBA" id="ARBA00004370"/>
    </source>
</evidence>
<keyword evidence="7" id="KW-0732">Signal</keyword>
<dbReference type="EMBL" id="JAFEMO010000007">
    <property type="protein sequence ID" value="KAH7568247.1"/>
    <property type="molecule type" value="Genomic_DNA"/>
</dbReference>
<name>A0ABQ8HV61_9ROSI</name>
<evidence type="ECO:0000259" key="8">
    <source>
        <dbReference type="Pfam" id="PF13664"/>
    </source>
</evidence>
<sequence length="515" mass="56768">MINLLALCLVVSSLVSAGVWSPIPEKYNNKKQEDVIVKEGHRVVVVEYEQQGHHNTKVSISPEHDHHQIPSLEEKISSSASASDMLDNANDKIKKASSVGLSRSKPDHCHAELICDSYGKCKHRIASAIGKAKEKVSEAAEHGAEAKEKVQEAQTKAKETATQKAQDVKECAKESMEKAKQAAAETAQDVKKDVKEGAKETLSKAKSVAQETKDLGKTIGEDVAHNVTKHVGKAHDSLVDMAKQAKQESQHAARSAQISIHQVFDKIDRFFTGLVTYLGLAGAMNPLMGVMNLLGFATAYGMCVWVTFISSYVLAGALPRQQFGMVQSKIYPVYFRAMAGSIGLALLGHTPHLFRSKAEMFQGANLLGSVLMVLANSMYLEPRATKVYIYYTCWLLVPVLFIDQVMFERMKVEKEEGRGREGRVSETNRAAETGTTTTTTDPVVETTTATTTTTTTTTATRLQHYPEQEVVRSKLTRLSERLKKLNTYSSILNILTLMSLSWHLVYIGQRLHVVC</sequence>
<keyword evidence="2 6" id="KW-0812">Transmembrane</keyword>
<evidence type="ECO:0000256" key="6">
    <source>
        <dbReference type="SAM" id="Phobius"/>
    </source>
</evidence>
<keyword evidence="4 6" id="KW-0472">Membrane</keyword>
<evidence type="ECO:0000313" key="10">
    <source>
        <dbReference type="Proteomes" id="UP000827721"/>
    </source>
</evidence>
<feature type="domain" description="TMEM205-like" evidence="8">
    <location>
        <begin position="294"/>
        <end position="387"/>
    </location>
</feature>
<accession>A0ABQ8HV61</accession>
<protein>
    <recommendedName>
        <fullName evidence="8">TMEM205-like domain-containing protein</fullName>
    </recommendedName>
</protein>
<proteinExistence type="predicted"/>
<feature type="transmembrane region" description="Helical" evidence="6">
    <location>
        <begin position="293"/>
        <end position="318"/>
    </location>
</feature>
<evidence type="ECO:0000256" key="7">
    <source>
        <dbReference type="SAM" id="SignalP"/>
    </source>
</evidence>
<keyword evidence="3 6" id="KW-1133">Transmembrane helix</keyword>
<gene>
    <name evidence="9" type="ORF">JRO89_XS07G0265900</name>
</gene>
<evidence type="ECO:0000256" key="2">
    <source>
        <dbReference type="ARBA" id="ARBA00022692"/>
    </source>
</evidence>
<feature type="compositionally biased region" description="Basic and acidic residues" evidence="5">
    <location>
        <begin position="416"/>
        <end position="426"/>
    </location>
</feature>
<feature type="transmembrane region" description="Helical" evidence="6">
    <location>
        <begin position="360"/>
        <end position="380"/>
    </location>
</feature>
<comment type="subcellular location">
    <subcellularLocation>
        <location evidence="1">Membrane</location>
    </subcellularLocation>
</comment>
<dbReference type="InterPro" id="IPR025423">
    <property type="entry name" value="TMEM205-like"/>
</dbReference>
<feature type="region of interest" description="Disordered" evidence="5">
    <location>
        <begin position="416"/>
        <end position="440"/>
    </location>
</feature>
<feature type="transmembrane region" description="Helical" evidence="6">
    <location>
        <begin position="330"/>
        <end position="348"/>
    </location>
</feature>
<comment type="caution">
    <text evidence="9">The sequence shown here is derived from an EMBL/GenBank/DDBJ whole genome shotgun (WGS) entry which is preliminary data.</text>
</comment>
<feature type="region of interest" description="Disordered" evidence="5">
    <location>
        <begin position="139"/>
        <end position="164"/>
    </location>
</feature>
<feature type="chain" id="PRO_5045517858" description="TMEM205-like domain-containing protein" evidence="7">
    <location>
        <begin position="18"/>
        <end position="515"/>
    </location>
</feature>
<feature type="compositionally biased region" description="Low complexity" evidence="5">
    <location>
        <begin position="430"/>
        <end position="440"/>
    </location>
</feature>
<feature type="transmembrane region" description="Helical" evidence="6">
    <location>
        <begin position="387"/>
        <end position="407"/>
    </location>
</feature>